<sequence length="99" mass="10886">MAHVQDHLSKLGQQPPATFLGSHSAHLLQPPGGPKPNNLPHNSGSSPHTTPPSRSPKVPPFKHPNVQLPLCDFCRRLNGKQWKKFNSEKVASLAYARIE</sequence>
<feature type="region of interest" description="Disordered" evidence="1">
    <location>
        <begin position="1"/>
        <end position="63"/>
    </location>
</feature>
<protein>
    <submittedName>
        <fullName evidence="3">MEI2-like protein 5</fullName>
    </submittedName>
</protein>
<proteinExistence type="predicted"/>
<organism evidence="3 4">
    <name type="scientific">Striga asiatica</name>
    <name type="common">Asiatic witchweed</name>
    <name type="synonym">Buchnera asiatica</name>
    <dbReference type="NCBI Taxonomy" id="4170"/>
    <lineage>
        <taxon>Eukaryota</taxon>
        <taxon>Viridiplantae</taxon>
        <taxon>Streptophyta</taxon>
        <taxon>Embryophyta</taxon>
        <taxon>Tracheophyta</taxon>
        <taxon>Spermatophyta</taxon>
        <taxon>Magnoliopsida</taxon>
        <taxon>eudicotyledons</taxon>
        <taxon>Gunneridae</taxon>
        <taxon>Pentapetalae</taxon>
        <taxon>asterids</taxon>
        <taxon>lamiids</taxon>
        <taxon>Lamiales</taxon>
        <taxon>Orobanchaceae</taxon>
        <taxon>Buchnereae</taxon>
        <taxon>Striga</taxon>
    </lineage>
</organism>
<evidence type="ECO:0000313" key="4">
    <source>
        <dbReference type="Proteomes" id="UP000325081"/>
    </source>
</evidence>
<comment type="caution">
    <text evidence="3">The sequence shown here is derived from an EMBL/GenBank/DDBJ whole genome shotgun (WGS) entry which is preliminary data.</text>
</comment>
<name>A0A5A7P491_STRAF</name>
<accession>A0A5A7P491</accession>
<evidence type="ECO:0000256" key="1">
    <source>
        <dbReference type="SAM" id="MobiDB-lite"/>
    </source>
</evidence>
<dbReference type="EMBL" id="BKCP01002113">
    <property type="protein sequence ID" value="GER27665.1"/>
    <property type="molecule type" value="Genomic_DNA"/>
</dbReference>
<dbReference type="Proteomes" id="UP000325081">
    <property type="component" value="Unassembled WGS sequence"/>
</dbReference>
<dbReference type="Pfam" id="PF04059">
    <property type="entry name" value="RRM_2"/>
    <property type="match status" value="1"/>
</dbReference>
<dbReference type="InterPro" id="IPR007201">
    <property type="entry name" value="Mei2-like_Rrm_C"/>
</dbReference>
<keyword evidence="4" id="KW-1185">Reference proteome</keyword>
<feature type="compositionally biased region" description="Pro residues" evidence="1">
    <location>
        <begin position="49"/>
        <end position="62"/>
    </location>
</feature>
<feature type="domain" description="Mei2-like C-terminal RNA recognition motif" evidence="2">
    <location>
        <begin position="72"/>
        <end position="98"/>
    </location>
</feature>
<dbReference type="AlphaFoldDB" id="A0A5A7P491"/>
<evidence type="ECO:0000313" key="3">
    <source>
        <dbReference type="EMBL" id="GER27665.1"/>
    </source>
</evidence>
<evidence type="ECO:0000259" key="2">
    <source>
        <dbReference type="Pfam" id="PF04059"/>
    </source>
</evidence>
<dbReference type="OrthoDB" id="417481at2759"/>
<gene>
    <name evidence="3" type="ORF">STAS_03393</name>
</gene>
<reference evidence="4" key="1">
    <citation type="journal article" date="2019" name="Curr. Biol.">
        <title>Genome Sequence of Striga asiatica Provides Insight into the Evolution of Plant Parasitism.</title>
        <authorList>
            <person name="Yoshida S."/>
            <person name="Kim S."/>
            <person name="Wafula E.K."/>
            <person name="Tanskanen J."/>
            <person name="Kim Y.M."/>
            <person name="Honaas L."/>
            <person name="Yang Z."/>
            <person name="Spallek T."/>
            <person name="Conn C.E."/>
            <person name="Ichihashi Y."/>
            <person name="Cheong K."/>
            <person name="Cui S."/>
            <person name="Der J.P."/>
            <person name="Gundlach H."/>
            <person name="Jiao Y."/>
            <person name="Hori C."/>
            <person name="Ishida J.K."/>
            <person name="Kasahara H."/>
            <person name="Kiba T."/>
            <person name="Kim M.S."/>
            <person name="Koo N."/>
            <person name="Laohavisit A."/>
            <person name="Lee Y.H."/>
            <person name="Lumba S."/>
            <person name="McCourt P."/>
            <person name="Mortimer J.C."/>
            <person name="Mutuku J.M."/>
            <person name="Nomura T."/>
            <person name="Sasaki-Sekimoto Y."/>
            <person name="Seto Y."/>
            <person name="Wang Y."/>
            <person name="Wakatake T."/>
            <person name="Sakakibara H."/>
            <person name="Demura T."/>
            <person name="Yamaguchi S."/>
            <person name="Yoneyama K."/>
            <person name="Manabe R.I."/>
            <person name="Nelson D.C."/>
            <person name="Schulman A.H."/>
            <person name="Timko M.P."/>
            <person name="dePamphilis C.W."/>
            <person name="Choi D."/>
            <person name="Shirasu K."/>
        </authorList>
    </citation>
    <scope>NUCLEOTIDE SEQUENCE [LARGE SCALE GENOMIC DNA]</scope>
    <source>
        <strain evidence="4">cv. UVA1</strain>
    </source>
</reference>